<dbReference type="InterPro" id="IPR021676">
    <property type="entry name" value="DUF3262"/>
</dbReference>
<evidence type="ECO:0000313" key="2">
    <source>
        <dbReference type="EMBL" id="MBV0934167.1"/>
    </source>
</evidence>
<feature type="transmembrane region" description="Helical" evidence="1">
    <location>
        <begin position="56"/>
        <end position="76"/>
    </location>
</feature>
<keyword evidence="1" id="KW-1133">Transmembrane helix</keyword>
<organism evidence="2 3">
    <name type="scientific">Marinobacterium weihaiense</name>
    <dbReference type="NCBI Taxonomy" id="2851016"/>
    <lineage>
        <taxon>Bacteria</taxon>
        <taxon>Pseudomonadati</taxon>
        <taxon>Pseudomonadota</taxon>
        <taxon>Gammaproteobacteria</taxon>
        <taxon>Oceanospirillales</taxon>
        <taxon>Oceanospirillaceae</taxon>
        <taxon>Marinobacterium</taxon>
    </lineage>
</organism>
<dbReference type="RefSeq" id="WP_217335574.1">
    <property type="nucleotide sequence ID" value="NZ_JAHQZT010000017.1"/>
</dbReference>
<keyword evidence="1" id="KW-0472">Membrane</keyword>
<dbReference type="Proteomes" id="UP000755551">
    <property type="component" value="Unassembled WGS sequence"/>
</dbReference>
<comment type="caution">
    <text evidence="2">The sequence shown here is derived from an EMBL/GenBank/DDBJ whole genome shotgun (WGS) entry which is preliminary data.</text>
</comment>
<reference evidence="2 3" key="1">
    <citation type="submission" date="2021-06" db="EMBL/GenBank/DDBJ databases">
        <title>Bacterium isolated from marine sediment.</title>
        <authorList>
            <person name="Zhu K.-L."/>
            <person name="Du Z.-J."/>
            <person name="Liang Q.-Y."/>
        </authorList>
    </citation>
    <scope>NUCLEOTIDE SEQUENCE [LARGE SCALE GENOMIC DNA]</scope>
    <source>
        <strain evidence="2 3">A346</strain>
    </source>
</reference>
<feature type="transmembrane region" description="Helical" evidence="1">
    <location>
        <begin position="20"/>
        <end position="44"/>
    </location>
</feature>
<gene>
    <name evidence="2" type="ORF">KTN04_12540</name>
</gene>
<dbReference type="EMBL" id="JAHQZT010000017">
    <property type="protein sequence ID" value="MBV0934167.1"/>
    <property type="molecule type" value="Genomic_DNA"/>
</dbReference>
<protein>
    <submittedName>
        <fullName evidence="2">TIGR03758 family integrating conjugative element protein</fullName>
    </submittedName>
</protein>
<evidence type="ECO:0000313" key="3">
    <source>
        <dbReference type="Proteomes" id="UP000755551"/>
    </source>
</evidence>
<evidence type="ECO:0000256" key="1">
    <source>
        <dbReference type="SAM" id="Phobius"/>
    </source>
</evidence>
<name>A0ABS6MCZ0_9GAMM</name>
<accession>A0ABS6MCZ0</accession>
<sequence length="77" mass="8724">MSWETDFNTGANGFLTADSVLFAAQSIGATLMFIWVAWVCLQAYQDYGNEQIKSSQMIFLWFRAVFALSVVLYLLVN</sequence>
<proteinExistence type="predicted"/>
<keyword evidence="3" id="KW-1185">Reference proteome</keyword>
<keyword evidence="1" id="KW-0812">Transmembrane</keyword>
<dbReference type="Pfam" id="PF11660">
    <property type="entry name" value="DUF3262"/>
    <property type="match status" value="1"/>
</dbReference>